<dbReference type="AlphaFoldDB" id="A0A412WEY0"/>
<accession>A0A412WEY0</accession>
<organism evidence="1 2">
    <name type="scientific">Odoribacter splanchnicus</name>
    <dbReference type="NCBI Taxonomy" id="28118"/>
    <lineage>
        <taxon>Bacteria</taxon>
        <taxon>Pseudomonadati</taxon>
        <taxon>Bacteroidota</taxon>
        <taxon>Bacteroidia</taxon>
        <taxon>Bacteroidales</taxon>
        <taxon>Odoribacteraceae</taxon>
        <taxon>Odoribacter</taxon>
    </lineage>
</organism>
<evidence type="ECO:0000313" key="1">
    <source>
        <dbReference type="EMBL" id="RGV25768.1"/>
    </source>
</evidence>
<gene>
    <name evidence="1" type="ORF">DWW24_10945</name>
</gene>
<proteinExistence type="predicted"/>
<reference evidence="1 2" key="1">
    <citation type="submission" date="2018-08" db="EMBL/GenBank/DDBJ databases">
        <title>A genome reference for cultivated species of the human gut microbiota.</title>
        <authorList>
            <person name="Zou Y."/>
            <person name="Xue W."/>
            <person name="Luo G."/>
        </authorList>
    </citation>
    <scope>NUCLEOTIDE SEQUENCE [LARGE SCALE GENOMIC DNA]</scope>
    <source>
        <strain evidence="1 2">AF14-6AC</strain>
    </source>
</reference>
<name>A0A412WEY0_9BACT</name>
<dbReference type="Proteomes" id="UP000283426">
    <property type="component" value="Unassembled WGS sequence"/>
</dbReference>
<dbReference type="EMBL" id="QRYW01000021">
    <property type="protein sequence ID" value="RGV25768.1"/>
    <property type="molecule type" value="Genomic_DNA"/>
</dbReference>
<evidence type="ECO:0000313" key="2">
    <source>
        <dbReference type="Proteomes" id="UP000283426"/>
    </source>
</evidence>
<dbReference type="RefSeq" id="WP_118108140.1">
    <property type="nucleotide sequence ID" value="NZ_QRYW01000021.1"/>
</dbReference>
<protein>
    <submittedName>
        <fullName evidence="1">Uncharacterized protein</fullName>
    </submittedName>
</protein>
<sequence length="140" mass="16216">MAKFEKGNKKGYKTLFTSDNQPVNRGRKPKLYTIAKKKYNISHEEYKDVIAYLMQCTKKEINSIAEDENTPIWIVNVCRALYKDSGRGEVKTLNDITERIFGKIPNTTEITGKDGKDLIPKIDIEIIDKREDVEHEDTDY</sequence>
<comment type="caution">
    <text evidence="1">The sequence shown here is derived from an EMBL/GenBank/DDBJ whole genome shotgun (WGS) entry which is preliminary data.</text>
</comment>